<dbReference type="EMBL" id="BSXT01001484">
    <property type="protein sequence ID" value="GMF42872.1"/>
    <property type="molecule type" value="Genomic_DNA"/>
</dbReference>
<feature type="domain" description="RxLR effector PexRD54 WY" evidence="8">
    <location>
        <begin position="374"/>
        <end position="409"/>
    </location>
</feature>
<dbReference type="GO" id="GO:0005576">
    <property type="term" value="C:extracellular region"/>
    <property type="evidence" value="ECO:0007669"/>
    <property type="project" value="UniProtKB-SubCell"/>
</dbReference>
<evidence type="ECO:0000256" key="1">
    <source>
        <dbReference type="ARBA" id="ARBA00004340"/>
    </source>
</evidence>
<evidence type="ECO:0000313" key="10">
    <source>
        <dbReference type="Proteomes" id="UP001165121"/>
    </source>
</evidence>
<organism evidence="9 10">
    <name type="scientific">Phytophthora fragariaefolia</name>
    <dbReference type="NCBI Taxonomy" id="1490495"/>
    <lineage>
        <taxon>Eukaryota</taxon>
        <taxon>Sar</taxon>
        <taxon>Stramenopiles</taxon>
        <taxon>Oomycota</taxon>
        <taxon>Peronosporomycetes</taxon>
        <taxon>Peronosporales</taxon>
        <taxon>Peronosporaceae</taxon>
        <taxon>Phytophthora</taxon>
    </lineage>
</organism>
<evidence type="ECO:0000313" key="9">
    <source>
        <dbReference type="EMBL" id="GMF42872.1"/>
    </source>
</evidence>
<keyword evidence="4" id="KW-0964">Secreted</keyword>
<keyword evidence="5 7" id="KW-0732">Signal</keyword>
<dbReference type="Pfam" id="PF22748">
    <property type="entry name" value="PexRD54_WY"/>
    <property type="match status" value="1"/>
</dbReference>
<comment type="similarity">
    <text evidence="3">Belongs to the RxLR effector family.</text>
</comment>
<reference evidence="9" key="1">
    <citation type="submission" date="2023-04" db="EMBL/GenBank/DDBJ databases">
        <title>Phytophthora fragariaefolia NBRC 109709.</title>
        <authorList>
            <person name="Ichikawa N."/>
            <person name="Sato H."/>
            <person name="Tonouchi N."/>
        </authorList>
    </citation>
    <scope>NUCLEOTIDE SEQUENCE</scope>
    <source>
        <strain evidence="9">NBRC 109709</strain>
    </source>
</reference>
<gene>
    <name evidence="9" type="ORF">Pfra01_001422500</name>
</gene>
<protein>
    <submittedName>
        <fullName evidence="9">Unnamed protein product</fullName>
    </submittedName>
</protein>
<evidence type="ECO:0000256" key="6">
    <source>
        <dbReference type="ARBA" id="ARBA00023026"/>
    </source>
</evidence>
<comment type="subcellular location">
    <subcellularLocation>
        <location evidence="1">Host cell</location>
    </subcellularLocation>
    <subcellularLocation>
        <location evidence="2">Secreted</location>
    </subcellularLocation>
</comment>
<keyword evidence="6" id="KW-0843">Virulence</keyword>
<dbReference type="AlphaFoldDB" id="A0A9W6XQ84"/>
<proteinExistence type="inferred from homology"/>
<evidence type="ECO:0000256" key="7">
    <source>
        <dbReference type="SAM" id="SignalP"/>
    </source>
</evidence>
<dbReference type="GO" id="GO:0043657">
    <property type="term" value="C:host cell"/>
    <property type="evidence" value="ECO:0007669"/>
    <property type="project" value="UniProtKB-SubCell"/>
</dbReference>
<sequence length="438" mass="49522">MRLRRLIDFPSLILAVAFAAQLDDVAGSKLRSSVASTWTGVYTPSESGISTLARPRQICGFCFVRMRLDKADSSLIYLDEFPQWLSYVDDLNARVSTKETSAMSILSSHLGDAALYKMIEGAQFITKTKDFAAKLEGKLMQHWVATAKDPDDVFRLMELDKIERDLLRNTKFNVWAKYVDDFNARYPETATTMVPTLRLHRYDGRLLFSMAAAGMKVETTKTPPPSYRNNWFTFLTAKPECSIFFLRRFDKEDVAWVIRAAKAEDATRDVVTKLESAQLKIWWNDGKSVDDVTNLLMLDGRAVTFTNNPLVSTCVSYMNIFITENPVKVTKLLSSLETQFKDRPLNQILQLASKFPSMEAAATKTQIEKMLGYLANNESPAKVFKLLALDDVGDTILSNPLFTRWKDYVEDFNKNTLVNTNHGSPRSFGIINGVVSIE</sequence>
<feature type="signal peptide" evidence="7">
    <location>
        <begin position="1"/>
        <end position="19"/>
    </location>
</feature>
<name>A0A9W6XQ84_9STRA</name>
<evidence type="ECO:0000256" key="4">
    <source>
        <dbReference type="ARBA" id="ARBA00022525"/>
    </source>
</evidence>
<evidence type="ECO:0000256" key="2">
    <source>
        <dbReference type="ARBA" id="ARBA00004613"/>
    </source>
</evidence>
<accession>A0A9W6XQ84</accession>
<dbReference type="OrthoDB" id="126981at2759"/>
<dbReference type="InterPro" id="IPR054463">
    <property type="entry name" value="PexRD54_WY"/>
</dbReference>
<dbReference type="Proteomes" id="UP001165121">
    <property type="component" value="Unassembled WGS sequence"/>
</dbReference>
<feature type="chain" id="PRO_5040907748" evidence="7">
    <location>
        <begin position="20"/>
        <end position="438"/>
    </location>
</feature>
<comment type="caution">
    <text evidence="9">The sequence shown here is derived from an EMBL/GenBank/DDBJ whole genome shotgun (WGS) entry which is preliminary data.</text>
</comment>
<evidence type="ECO:0000259" key="8">
    <source>
        <dbReference type="Pfam" id="PF22748"/>
    </source>
</evidence>
<evidence type="ECO:0000256" key="3">
    <source>
        <dbReference type="ARBA" id="ARBA00010400"/>
    </source>
</evidence>
<evidence type="ECO:0000256" key="5">
    <source>
        <dbReference type="ARBA" id="ARBA00022729"/>
    </source>
</evidence>
<keyword evidence="10" id="KW-1185">Reference proteome</keyword>